<organism evidence="1 2">
    <name type="scientific">Lepagella muris</name>
    <dbReference type="NCBI Taxonomy" id="3032870"/>
    <lineage>
        <taxon>Bacteria</taxon>
        <taxon>Pseudomonadati</taxon>
        <taxon>Bacteroidota</taxon>
        <taxon>Bacteroidia</taxon>
        <taxon>Bacteroidales</taxon>
        <taxon>Muribaculaceae</taxon>
        <taxon>Lepagella</taxon>
    </lineage>
</organism>
<keyword evidence="2" id="KW-1185">Reference proteome</keyword>
<gene>
    <name evidence="1" type="ORF">E5331_04610</name>
</gene>
<evidence type="ECO:0000313" key="2">
    <source>
        <dbReference type="Proteomes" id="UP000306319"/>
    </source>
</evidence>
<dbReference type="Proteomes" id="UP000306319">
    <property type="component" value="Unassembled WGS sequence"/>
</dbReference>
<protein>
    <submittedName>
        <fullName evidence="1">DUF340 domain-containing protein</fullName>
    </submittedName>
</protein>
<dbReference type="EMBL" id="SRYB01000004">
    <property type="protein sequence ID" value="TGY80071.1"/>
    <property type="molecule type" value="Genomic_DNA"/>
</dbReference>
<reference evidence="1" key="1">
    <citation type="submission" date="2019-04" db="EMBL/GenBank/DDBJ databases">
        <title>Microbes associate with the intestines of laboratory mice.</title>
        <authorList>
            <person name="Navarre W."/>
            <person name="Wong E."/>
            <person name="Huang K."/>
            <person name="Tropini C."/>
            <person name="Ng K."/>
            <person name="Yu B."/>
        </authorList>
    </citation>
    <scope>NUCLEOTIDE SEQUENCE</scope>
    <source>
        <strain evidence="1">NM04_E33</strain>
    </source>
</reference>
<comment type="caution">
    <text evidence="1">The sequence shown here is derived from an EMBL/GenBank/DDBJ whole genome shotgun (WGS) entry which is preliminary data.</text>
</comment>
<proteinExistence type="predicted"/>
<sequence length="93" mass="10022">MFTIILIMATGIGLGWLLRGRKMPFLGRITNALIWVLLFLLGVEVGGDERIVNGIASLGLEAILISVAGVAGSCLLACGLWRWARSGKEVKRK</sequence>
<name>A0AC61RN18_9BACT</name>
<evidence type="ECO:0000313" key="1">
    <source>
        <dbReference type="EMBL" id="TGY80071.1"/>
    </source>
</evidence>
<accession>A0AC61RN18</accession>